<dbReference type="AlphaFoldDB" id="A0A918EJC7"/>
<protein>
    <submittedName>
        <fullName evidence="1">Uncharacterized protein</fullName>
    </submittedName>
</protein>
<keyword evidence="2" id="KW-1185">Reference proteome</keyword>
<sequence>MRGLGSVHAMGGGAMRIKDPEYPAAIEAAVEILRKRAGQGLTITYGELSAELAAQGFDSIPPHRGVMTYLLKDVCLHRNEDGRAPMLSAIVVNKTSREPSDQFSTLARSLPFSRSADWNWWDEQQPVFAEYREE</sequence>
<evidence type="ECO:0000313" key="1">
    <source>
        <dbReference type="EMBL" id="GGQ04278.1"/>
    </source>
</evidence>
<proteinExistence type="predicted"/>
<evidence type="ECO:0000313" key="2">
    <source>
        <dbReference type="Proteomes" id="UP000654123"/>
    </source>
</evidence>
<gene>
    <name evidence="1" type="ORF">GCM10010249_23330</name>
</gene>
<name>A0A918EJC7_9ACTN</name>
<dbReference type="EMBL" id="BMSV01000004">
    <property type="protein sequence ID" value="GGQ04278.1"/>
    <property type="molecule type" value="Genomic_DNA"/>
</dbReference>
<reference evidence="1" key="1">
    <citation type="journal article" date="2014" name="Int. J. Syst. Evol. Microbiol.">
        <title>Complete genome sequence of Corynebacterium casei LMG S-19264T (=DSM 44701T), isolated from a smear-ripened cheese.</title>
        <authorList>
            <consortium name="US DOE Joint Genome Institute (JGI-PGF)"/>
            <person name="Walter F."/>
            <person name="Albersmeier A."/>
            <person name="Kalinowski J."/>
            <person name="Ruckert C."/>
        </authorList>
    </citation>
    <scope>NUCLEOTIDE SEQUENCE</scope>
    <source>
        <strain evidence="1">JCM 4335</strain>
    </source>
</reference>
<dbReference type="Proteomes" id="UP000654123">
    <property type="component" value="Unassembled WGS sequence"/>
</dbReference>
<accession>A0A918EJC7</accession>
<comment type="caution">
    <text evidence="1">The sequence shown here is derived from an EMBL/GenBank/DDBJ whole genome shotgun (WGS) entry which is preliminary data.</text>
</comment>
<reference evidence="1" key="2">
    <citation type="submission" date="2020-09" db="EMBL/GenBank/DDBJ databases">
        <authorList>
            <person name="Sun Q."/>
            <person name="Ohkuma M."/>
        </authorList>
    </citation>
    <scope>NUCLEOTIDE SEQUENCE</scope>
    <source>
        <strain evidence="1">JCM 4335</strain>
    </source>
</reference>
<organism evidence="1 2">
    <name type="scientific">Streptomyces roseolilacinus</name>
    <dbReference type="NCBI Taxonomy" id="66904"/>
    <lineage>
        <taxon>Bacteria</taxon>
        <taxon>Bacillati</taxon>
        <taxon>Actinomycetota</taxon>
        <taxon>Actinomycetes</taxon>
        <taxon>Kitasatosporales</taxon>
        <taxon>Streptomycetaceae</taxon>
        <taxon>Streptomyces</taxon>
    </lineage>
</organism>